<organism evidence="1 2">
    <name type="scientific">Fraxinus pennsylvanica</name>
    <dbReference type="NCBI Taxonomy" id="56036"/>
    <lineage>
        <taxon>Eukaryota</taxon>
        <taxon>Viridiplantae</taxon>
        <taxon>Streptophyta</taxon>
        <taxon>Embryophyta</taxon>
        <taxon>Tracheophyta</taxon>
        <taxon>Spermatophyta</taxon>
        <taxon>Magnoliopsida</taxon>
        <taxon>eudicotyledons</taxon>
        <taxon>Gunneridae</taxon>
        <taxon>Pentapetalae</taxon>
        <taxon>asterids</taxon>
        <taxon>lamiids</taxon>
        <taxon>Lamiales</taxon>
        <taxon>Oleaceae</taxon>
        <taxon>Oleeae</taxon>
        <taxon>Fraxinus</taxon>
    </lineage>
</organism>
<keyword evidence="2" id="KW-1185">Reference proteome</keyword>
<proteinExistence type="predicted"/>
<evidence type="ECO:0000313" key="2">
    <source>
        <dbReference type="Proteomes" id="UP000834106"/>
    </source>
</evidence>
<evidence type="ECO:0000313" key="1">
    <source>
        <dbReference type="EMBL" id="CAI9777519.1"/>
    </source>
</evidence>
<dbReference type="Proteomes" id="UP000834106">
    <property type="component" value="Chromosome 15"/>
</dbReference>
<dbReference type="AlphaFoldDB" id="A0AAD2E510"/>
<accession>A0AAD2E510</accession>
<protein>
    <recommendedName>
        <fullName evidence="3">Reverse transcriptase</fullName>
    </recommendedName>
</protein>
<dbReference type="PANTHER" id="PTHR33710:SF13">
    <property type="entry name" value="ENDONUCLEASE_EXONUCLEASE_PHOSPHATASE FAMILY PROTEIN"/>
    <property type="match status" value="1"/>
</dbReference>
<dbReference type="EMBL" id="OU503050">
    <property type="protein sequence ID" value="CAI9777519.1"/>
    <property type="molecule type" value="Genomic_DNA"/>
</dbReference>
<name>A0AAD2E510_9LAMI</name>
<sequence length="268" mass="31064">MGEFNDCIDRCGLVEVQCVRRKLSWCNGHDVLGRSWAKLDRKLANSVALQLYPTLQMKYLPKRTSDHCPMLIHFQDQHDFGYIEKVEREFLKSKIELLEWQRREEIRFSQQAKKRWLSDGDNNTMFFHTVIAQKRRSTRISSMTFCDGSVLITPKDIHKAAVDYFQKFLSEKRDFQLPDLSCYISQCQICHVILMSAKFVSNEGLERWYLHFEKVLGLCLELKLHKCIGTSGFGIKLFLSGVSMAMRKALSGSLGVDSRIRKVGIAKL</sequence>
<evidence type="ECO:0008006" key="3">
    <source>
        <dbReference type="Google" id="ProtNLM"/>
    </source>
</evidence>
<reference evidence="1" key="1">
    <citation type="submission" date="2023-05" db="EMBL/GenBank/DDBJ databases">
        <authorList>
            <person name="Huff M."/>
        </authorList>
    </citation>
    <scope>NUCLEOTIDE SEQUENCE</scope>
</reference>
<dbReference type="PANTHER" id="PTHR33710">
    <property type="entry name" value="BNAC02G09200D PROTEIN"/>
    <property type="match status" value="1"/>
</dbReference>
<gene>
    <name evidence="1" type="ORF">FPE_LOCUS24949</name>
</gene>